<dbReference type="PANTHER" id="PTHR30514:SF21">
    <property type="entry name" value="RPIR-FAMILY TRANSCRIPTIONAL REGULATOR"/>
    <property type="match status" value="1"/>
</dbReference>
<dbReference type="InterPro" id="IPR001347">
    <property type="entry name" value="SIS_dom"/>
</dbReference>
<dbReference type="EMBL" id="JAAROP010000009">
    <property type="protein sequence ID" value="MBC1323180.1"/>
    <property type="molecule type" value="Genomic_DNA"/>
</dbReference>
<comment type="caution">
    <text evidence="6">The sequence shown here is derived from an EMBL/GenBank/DDBJ whole genome shotgun (WGS) entry which is preliminary data.</text>
</comment>
<proteinExistence type="predicted"/>
<keyword evidence="8" id="KW-1185">Reference proteome</keyword>
<organism evidence="6 9">
    <name type="scientific">Listeria welshimeri</name>
    <dbReference type="NCBI Taxonomy" id="1643"/>
    <lineage>
        <taxon>Bacteria</taxon>
        <taxon>Bacillati</taxon>
        <taxon>Bacillota</taxon>
        <taxon>Bacilli</taxon>
        <taxon>Bacillales</taxon>
        <taxon>Listeriaceae</taxon>
        <taxon>Listeria</taxon>
    </lineage>
</organism>
<dbReference type="Proteomes" id="UP000219632">
    <property type="component" value="Unassembled WGS sequence"/>
</dbReference>
<dbReference type="GO" id="GO:0003700">
    <property type="term" value="F:DNA-binding transcription factor activity"/>
    <property type="evidence" value="ECO:0007669"/>
    <property type="project" value="InterPro"/>
</dbReference>
<dbReference type="InterPro" id="IPR009057">
    <property type="entry name" value="Homeodomain-like_sf"/>
</dbReference>
<dbReference type="Pfam" id="PF01418">
    <property type="entry name" value="HTH_6"/>
    <property type="match status" value="1"/>
</dbReference>
<dbReference type="GO" id="GO:1901135">
    <property type="term" value="P:carbohydrate derivative metabolic process"/>
    <property type="evidence" value="ECO:0007669"/>
    <property type="project" value="InterPro"/>
</dbReference>
<dbReference type="AlphaFoldDB" id="A0A7X0T7G2"/>
<reference evidence="6 9" key="2">
    <citation type="submission" date="2020-03" db="EMBL/GenBank/DDBJ databases">
        <title>Soil Listeria distribution.</title>
        <authorList>
            <person name="Liao J."/>
            <person name="Wiedmann M."/>
        </authorList>
    </citation>
    <scope>NUCLEOTIDE SEQUENCE [LARGE SCALE GENOMIC DNA]</scope>
    <source>
        <strain evidence="6 9">FSL L7-1829</strain>
    </source>
</reference>
<dbReference type="InterPro" id="IPR036388">
    <property type="entry name" value="WH-like_DNA-bd_sf"/>
</dbReference>
<dbReference type="InterPro" id="IPR046348">
    <property type="entry name" value="SIS_dom_sf"/>
</dbReference>
<dbReference type="Gene3D" id="1.10.10.10">
    <property type="entry name" value="Winged helix-like DNA-binding domain superfamily/Winged helix DNA-binding domain"/>
    <property type="match status" value="1"/>
</dbReference>
<evidence type="ECO:0000259" key="5">
    <source>
        <dbReference type="PROSITE" id="PS51464"/>
    </source>
</evidence>
<dbReference type="InterPro" id="IPR047640">
    <property type="entry name" value="RpiR-like"/>
</dbReference>
<protein>
    <submittedName>
        <fullName evidence="6">MurR/RpiR family transcriptional regulator</fullName>
    </submittedName>
</protein>
<dbReference type="GeneID" id="61188688"/>
<evidence type="ECO:0000259" key="4">
    <source>
        <dbReference type="PROSITE" id="PS51071"/>
    </source>
</evidence>
<reference evidence="7 8" key="1">
    <citation type="submission" date="2017-09" db="EMBL/GenBank/DDBJ databases">
        <title>Draft Genomes of 144 Listeria Monocytogenes isolates from foods.</title>
        <authorList>
            <person name="Wu C.H."/>
            <person name="Ng J."/>
            <person name="Kiang D."/>
            <person name="Chen C.-Y."/>
            <person name="Frink S."/>
            <person name="Lafrades M."/>
            <person name="Morales C."/>
            <person name="Park P."/>
            <person name="Zwick M."/>
        </authorList>
    </citation>
    <scope>NUCLEOTIDE SEQUENCE [LARGE SCALE GENOMIC DNA]</scope>
    <source>
        <strain evidence="7 8">CDPHFDLB-F14M01633.75-2</strain>
    </source>
</reference>
<feature type="domain" description="SIS" evidence="5">
    <location>
        <begin position="107"/>
        <end position="249"/>
    </location>
</feature>
<dbReference type="PROSITE" id="PS51464">
    <property type="entry name" value="SIS"/>
    <property type="match status" value="1"/>
</dbReference>
<name>A0A7X0T7G2_LISWE</name>
<evidence type="ECO:0000256" key="2">
    <source>
        <dbReference type="ARBA" id="ARBA00023125"/>
    </source>
</evidence>
<dbReference type="SUPFAM" id="SSF53697">
    <property type="entry name" value="SIS domain"/>
    <property type="match status" value="1"/>
</dbReference>
<dbReference type="GO" id="GO:0003677">
    <property type="term" value="F:DNA binding"/>
    <property type="evidence" value="ECO:0007669"/>
    <property type="project" value="UniProtKB-KW"/>
</dbReference>
<dbReference type="RefSeq" id="WP_095176878.1">
    <property type="nucleotide sequence ID" value="NZ_CBCSAN010000001.1"/>
</dbReference>
<gene>
    <name evidence="7" type="ORF">AFZ32_03860</name>
    <name evidence="6" type="ORF">HB853_09500</name>
</gene>
<evidence type="ECO:0000313" key="7">
    <source>
        <dbReference type="EMBL" id="PDK41877.1"/>
    </source>
</evidence>
<dbReference type="SUPFAM" id="SSF46689">
    <property type="entry name" value="Homeodomain-like"/>
    <property type="match status" value="1"/>
</dbReference>
<dbReference type="Gene3D" id="3.40.50.10490">
    <property type="entry name" value="Glucose-6-phosphate isomerase like protein, domain 1"/>
    <property type="match status" value="1"/>
</dbReference>
<dbReference type="Proteomes" id="UP000522007">
    <property type="component" value="Unassembled WGS sequence"/>
</dbReference>
<dbReference type="PANTHER" id="PTHR30514">
    <property type="entry name" value="GLUCOKINASE"/>
    <property type="match status" value="1"/>
</dbReference>
<accession>A0A7X0T7G2</accession>
<sequence>MDSRLSETEKYLWKFITKNINKIPNLSIVKLSELANVSTSTIVRTMKKKGYEGFTAFKHHLKDEQNTTINFSNVEKIDTEIKSSILKNEQEVIRTLNMINTGVIEDAIQKIESSERIIIFARAFSEFIAEEMKIKFQLANKYCELHTDPNIIKIMSQHLKKTDTVIFVSLNGETEELIDAAKNCYNKEIGTITITTNKESPLSMLSELVLVGFKSEISFFPDYEVRSRLPLSVIARILLDSYVIRMNKHHENKKLPIN</sequence>
<keyword evidence="3" id="KW-0804">Transcription</keyword>
<evidence type="ECO:0000256" key="3">
    <source>
        <dbReference type="ARBA" id="ARBA00023163"/>
    </source>
</evidence>
<keyword evidence="1" id="KW-0805">Transcription regulation</keyword>
<dbReference type="PROSITE" id="PS51071">
    <property type="entry name" value="HTH_RPIR"/>
    <property type="match status" value="1"/>
</dbReference>
<evidence type="ECO:0000313" key="8">
    <source>
        <dbReference type="Proteomes" id="UP000219632"/>
    </source>
</evidence>
<evidence type="ECO:0000313" key="6">
    <source>
        <dbReference type="EMBL" id="MBC1323180.1"/>
    </source>
</evidence>
<dbReference type="InterPro" id="IPR035472">
    <property type="entry name" value="RpiR-like_SIS"/>
</dbReference>
<dbReference type="CDD" id="cd05013">
    <property type="entry name" value="SIS_RpiR"/>
    <property type="match status" value="1"/>
</dbReference>
<keyword evidence="2" id="KW-0238">DNA-binding</keyword>
<dbReference type="InterPro" id="IPR000281">
    <property type="entry name" value="HTH_RpiR"/>
</dbReference>
<evidence type="ECO:0000313" key="9">
    <source>
        <dbReference type="Proteomes" id="UP000522007"/>
    </source>
</evidence>
<evidence type="ECO:0000256" key="1">
    <source>
        <dbReference type="ARBA" id="ARBA00023015"/>
    </source>
</evidence>
<dbReference type="EMBL" id="NYPG01000002">
    <property type="protein sequence ID" value="PDK41877.1"/>
    <property type="molecule type" value="Genomic_DNA"/>
</dbReference>
<dbReference type="Pfam" id="PF01380">
    <property type="entry name" value="SIS"/>
    <property type="match status" value="1"/>
</dbReference>
<feature type="domain" description="HTH rpiR-type" evidence="4">
    <location>
        <begin position="1"/>
        <end position="68"/>
    </location>
</feature>
<dbReference type="GO" id="GO:0097367">
    <property type="term" value="F:carbohydrate derivative binding"/>
    <property type="evidence" value="ECO:0007669"/>
    <property type="project" value="InterPro"/>
</dbReference>